<feature type="compositionally biased region" description="Basic and acidic residues" evidence="1">
    <location>
        <begin position="159"/>
        <end position="171"/>
    </location>
</feature>
<feature type="region of interest" description="Disordered" evidence="1">
    <location>
        <begin position="158"/>
        <end position="177"/>
    </location>
</feature>
<dbReference type="Proteomes" id="UP000769157">
    <property type="component" value="Unassembled WGS sequence"/>
</dbReference>
<evidence type="ECO:0000256" key="1">
    <source>
        <dbReference type="SAM" id="MobiDB-lite"/>
    </source>
</evidence>
<gene>
    <name evidence="2" type="ORF">OGAPHI_001596</name>
</gene>
<feature type="region of interest" description="Disordered" evidence="1">
    <location>
        <begin position="199"/>
        <end position="289"/>
    </location>
</feature>
<dbReference type="OrthoDB" id="442970at2759"/>
<dbReference type="AlphaFoldDB" id="A0A9P8PDA0"/>
<evidence type="ECO:0000313" key="2">
    <source>
        <dbReference type="EMBL" id="KAH3669475.1"/>
    </source>
</evidence>
<comment type="caution">
    <text evidence="2">The sequence shown here is derived from an EMBL/GenBank/DDBJ whole genome shotgun (WGS) entry which is preliminary data.</text>
</comment>
<accession>A0A9P8PDA0</accession>
<keyword evidence="3" id="KW-1185">Reference proteome</keyword>
<dbReference type="GeneID" id="70233564"/>
<proteinExistence type="predicted"/>
<reference evidence="2" key="2">
    <citation type="submission" date="2021-01" db="EMBL/GenBank/DDBJ databases">
        <authorList>
            <person name="Schikora-Tamarit M.A."/>
        </authorList>
    </citation>
    <scope>NUCLEOTIDE SEQUENCE</scope>
    <source>
        <strain evidence="2">CBS6075</strain>
    </source>
</reference>
<dbReference type="EMBL" id="JAEUBE010000137">
    <property type="protein sequence ID" value="KAH3669475.1"/>
    <property type="molecule type" value="Genomic_DNA"/>
</dbReference>
<organism evidence="2 3">
    <name type="scientific">Ogataea philodendri</name>
    <dbReference type="NCBI Taxonomy" id="1378263"/>
    <lineage>
        <taxon>Eukaryota</taxon>
        <taxon>Fungi</taxon>
        <taxon>Dikarya</taxon>
        <taxon>Ascomycota</taxon>
        <taxon>Saccharomycotina</taxon>
        <taxon>Pichiomycetes</taxon>
        <taxon>Pichiales</taxon>
        <taxon>Pichiaceae</taxon>
        <taxon>Ogataea</taxon>
    </lineage>
</organism>
<dbReference type="RefSeq" id="XP_046063738.1">
    <property type="nucleotide sequence ID" value="XM_046202374.1"/>
</dbReference>
<protein>
    <submittedName>
        <fullName evidence="2">Uncharacterized protein</fullName>
    </submittedName>
</protein>
<evidence type="ECO:0000313" key="3">
    <source>
        <dbReference type="Proteomes" id="UP000769157"/>
    </source>
</evidence>
<feature type="compositionally biased region" description="Low complexity" evidence="1">
    <location>
        <begin position="256"/>
        <end position="272"/>
    </location>
</feature>
<sequence length="289" mass="32250">MSIEPAPSGVLRWQSIKGSLEVVCFGEQTPIASRRLAEHVQDGSQMVIKRATEQYVEWVAESGGSVFANERNSRIRFSQPFMVATDGKFPGRYVVTLQSGLESQFPGWTILGKVRGDGVFWLRALTGTGTSRDKDGVLEYPVRGVGGEIVENVWGVQKKAKEHERTTPKDAKRPRKQVVLSFEDEEEGDALEIRMRPVKKAKKKKKVGPVEPAQPVQESVTKQAVQPPTEEAVPPPAEEEDATLQSLRRFQRSLREPVTPTPRTEPDSSGLSSEDEDLSFLTHRWTKNT</sequence>
<name>A0A9P8PDA0_9ASCO</name>
<reference evidence="2" key="1">
    <citation type="journal article" date="2021" name="Open Biol.">
        <title>Shared evolutionary footprints suggest mitochondrial oxidative damage underlies multiple complex I losses in fungi.</title>
        <authorList>
            <person name="Schikora-Tamarit M.A."/>
            <person name="Marcet-Houben M."/>
            <person name="Nosek J."/>
            <person name="Gabaldon T."/>
        </authorList>
    </citation>
    <scope>NUCLEOTIDE SEQUENCE</scope>
    <source>
        <strain evidence="2">CBS6075</strain>
    </source>
</reference>